<protein>
    <submittedName>
        <fullName evidence="1">Uncharacterized protein</fullName>
    </submittedName>
</protein>
<reference evidence="1" key="2">
    <citation type="journal article" date="2015" name="Fish Shellfish Immunol.">
        <title>Early steps in the European eel (Anguilla anguilla)-Vibrio vulnificus interaction in the gills: Role of the RtxA13 toxin.</title>
        <authorList>
            <person name="Callol A."/>
            <person name="Pajuelo D."/>
            <person name="Ebbesson L."/>
            <person name="Teles M."/>
            <person name="MacKenzie S."/>
            <person name="Amaro C."/>
        </authorList>
    </citation>
    <scope>NUCLEOTIDE SEQUENCE</scope>
</reference>
<proteinExistence type="predicted"/>
<reference evidence="1" key="1">
    <citation type="submission" date="2014-11" db="EMBL/GenBank/DDBJ databases">
        <authorList>
            <person name="Amaro Gonzalez C."/>
        </authorList>
    </citation>
    <scope>NUCLEOTIDE SEQUENCE</scope>
</reference>
<name>A0A0E9THZ5_ANGAN</name>
<sequence>MCPKLKQIDSVAWINICQSTFVLDLVSQSRTNNVFDTQSK</sequence>
<accession>A0A0E9THZ5</accession>
<dbReference type="EMBL" id="GBXM01055298">
    <property type="protein sequence ID" value="JAH53279.1"/>
    <property type="molecule type" value="Transcribed_RNA"/>
</dbReference>
<dbReference type="AlphaFoldDB" id="A0A0E9THZ5"/>
<evidence type="ECO:0000313" key="1">
    <source>
        <dbReference type="EMBL" id="JAH53279.1"/>
    </source>
</evidence>
<organism evidence="1">
    <name type="scientific">Anguilla anguilla</name>
    <name type="common">European freshwater eel</name>
    <name type="synonym">Muraena anguilla</name>
    <dbReference type="NCBI Taxonomy" id="7936"/>
    <lineage>
        <taxon>Eukaryota</taxon>
        <taxon>Metazoa</taxon>
        <taxon>Chordata</taxon>
        <taxon>Craniata</taxon>
        <taxon>Vertebrata</taxon>
        <taxon>Euteleostomi</taxon>
        <taxon>Actinopterygii</taxon>
        <taxon>Neopterygii</taxon>
        <taxon>Teleostei</taxon>
        <taxon>Anguilliformes</taxon>
        <taxon>Anguillidae</taxon>
        <taxon>Anguilla</taxon>
    </lineage>
</organism>